<reference evidence="1 2" key="1">
    <citation type="journal article" date="2018" name="PLoS Genet.">
        <title>Population sequencing reveals clonal diversity and ancestral inbreeding in the grapevine cultivar Chardonnay.</title>
        <authorList>
            <person name="Roach M.J."/>
            <person name="Johnson D.L."/>
            <person name="Bohlmann J."/>
            <person name="van Vuuren H.J."/>
            <person name="Jones S.J."/>
            <person name="Pretorius I.S."/>
            <person name="Schmidt S.A."/>
            <person name="Borneman A.R."/>
        </authorList>
    </citation>
    <scope>NUCLEOTIDE SEQUENCE [LARGE SCALE GENOMIC DNA]</scope>
    <source>
        <strain evidence="2">cv. Chardonnay</strain>
        <tissue evidence="1">Leaf</tissue>
    </source>
</reference>
<comment type="caution">
    <text evidence="1">The sequence shown here is derived from an EMBL/GenBank/DDBJ whole genome shotgun (WGS) entry which is preliminary data.</text>
</comment>
<dbReference type="GO" id="GO:0046983">
    <property type="term" value="F:protein dimerization activity"/>
    <property type="evidence" value="ECO:0007669"/>
    <property type="project" value="InterPro"/>
</dbReference>
<name>A0A438JBB9_VITVI</name>
<evidence type="ECO:0000313" key="2">
    <source>
        <dbReference type="Proteomes" id="UP000288805"/>
    </source>
</evidence>
<proteinExistence type="predicted"/>
<sequence>MHLAVKRALGNQKALLNRCLQAFLLMDSYIYWLLNTLTQALQSSGVDLSQASISVQIDLGKRANRGLPLGTSIAKVRASSNGMLKRHAILKM</sequence>
<evidence type="ECO:0000313" key="1">
    <source>
        <dbReference type="EMBL" id="RVX06233.1"/>
    </source>
</evidence>
<dbReference type="GO" id="GO:0003700">
    <property type="term" value="F:DNA-binding transcription factor activity"/>
    <property type="evidence" value="ECO:0007669"/>
    <property type="project" value="InterPro"/>
</dbReference>
<dbReference type="InterPro" id="IPR044295">
    <property type="entry name" value="BIM1/2/3"/>
</dbReference>
<dbReference type="Proteomes" id="UP000288805">
    <property type="component" value="Unassembled WGS sequence"/>
</dbReference>
<dbReference type="GO" id="GO:0006351">
    <property type="term" value="P:DNA-templated transcription"/>
    <property type="evidence" value="ECO:0007669"/>
    <property type="project" value="InterPro"/>
</dbReference>
<protein>
    <submittedName>
        <fullName evidence="1">Transcription factor BIM2</fullName>
    </submittedName>
</protein>
<accession>A0A438JBB9</accession>
<dbReference type="PANTHER" id="PTHR46412">
    <property type="entry name" value="BES1-INTERACTING MYC-LIKE PROTEIN"/>
    <property type="match status" value="1"/>
</dbReference>
<dbReference type="PANTHER" id="PTHR46412:SF6">
    <property type="entry name" value="TRANSCRIPTION FACTOR BIM2"/>
    <property type="match status" value="1"/>
</dbReference>
<dbReference type="AlphaFoldDB" id="A0A438JBB9"/>
<organism evidence="1 2">
    <name type="scientific">Vitis vinifera</name>
    <name type="common">Grape</name>
    <dbReference type="NCBI Taxonomy" id="29760"/>
    <lineage>
        <taxon>Eukaryota</taxon>
        <taxon>Viridiplantae</taxon>
        <taxon>Streptophyta</taxon>
        <taxon>Embryophyta</taxon>
        <taxon>Tracheophyta</taxon>
        <taxon>Spermatophyta</taxon>
        <taxon>Magnoliopsida</taxon>
        <taxon>eudicotyledons</taxon>
        <taxon>Gunneridae</taxon>
        <taxon>Pentapetalae</taxon>
        <taxon>rosids</taxon>
        <taxon>Vitales</taxon>
        <taxon>Vitaceae</taxon>
        <taxon>Viteae</taxon>
        <taxon>Vitis</taxon>
    </lineage>
</organism>
<gene>
    <name evidence="1" type="primary">BIM2_1</name>
    <name evidence="1" type="ORF">CK203_027575</name>
</gene>
<dbReference type="EMBL" id="QGNW01000052">
    <property type="protein sequence ID" value="RVX06233.1"/>
    <property type="molecule type" value="Genomic_DNA"/>
</dbReference>